<keyword evidence="3" id="KW-1003">Cell membrane</keyword>
<feature type="transmembrane region" description="Helical" evidence="11">
    <location>
        <begin position="138"/>
        <end position="157"/>
    </location>
</feature>
<evidence type="ECO:0000256" key="2">
    <source>
        <dbReference type="ARBA" id="ARBA00009969"/>
    </source>
</evidence>
<evidence type="ECO:0000256" key="1">
    <source>
        <dbReference type="ARBA" id="ARBA00004651"/>
    </source>
</evidence>
<comment type="function">
    <text evidence="8">Catalyzes the ATP-dependent translocation of sphingoid long-chain bases (LCBs) from the cytoplasmic site toward the extracytoplasmic side of the membrane (flip-flop). Involved in the establishment of the functional lipid asymmetry of the plasma membrane. Regulates intracellular levels of LCBs, sphingolipid precursors that are growth inhibitory at increased levels.</text>
</comment>
<feature type="region of interest" description="Disordered" evidence="10">
    <location>
        <begin position="324"/>
        <end position="370"/>
    </location>
</feature>
<feature type="transmembrane region" description="Helical" evidence="11">
    <location>
        <begin position="177"/>
        <end position="201"/>
    </location>
</feature>
<dbReference type="eggNOG" id="ENOG502QU4U">
    <property type="taxonomic scope" value="Eukaryota"/>
</dbReference>
<dbReference type="STRING" id="284590.Q6CJT5"/>
<keyword evidence="6" id="KW-0813">Transport</keyword>
<dbReference type="Pfam" id="PF04479">
    <property type="entry name" value="RTA1"/>
    <property type="match status" value="1"/>
</dbReference>
<dbReference type="EMBL" id="CR382126">
    <property type="protein sequence ID" value="CAG98512.1"/>
    <property type="molecule type" value="Genomic_DNA"/>
</dbReference>
<dbReference type="GO" id="GO:0006869">
    <property type="term" value="P:lipid transport"/>
    <property type="evidence" value="ECO:0007669"/>
    <property type="project" value="UniProtKB-KW"/>
</dbReference>
<feature type="transmembrane region" description="Helical" evidence="11">
    <location>
        <begin position="251"/>
        <end position="272"/>
    </location>
</feature>
<dbReference type="FunCoup" id="Q6CJT5">
    <property type="interactions" value="58"/>
</dbReference>
<feature type="transmembrane region" description="Helical" evidence="11">
    <location>
        <begin position="287"/>
        <end position="307"/>
    </location>
</feature>
<name>Q6CJT5_KLULA</name>
<evidence type="ECO:0000256" key="7">
    <source>
        <dbReference type="ARBA" id="ARBA00023136"/>
    </source>
</evidence>
<dbReference type="GO" id="GO:0005886">
    <property type="term" value="C:plasma membrane"/>
    <property type="evidence" value="ECO:0007669"/>
    <property type="project" value="UniProtKB-SubCell"/>
</dbReference>
<dbReference type="OMA" id="THEWYFI"/>
<keyword evidence="6" id="KW-0445">Lipid transport</keyword>
<evidence type="ECO:0000256" key="8">
    <source>
        <dbReference type="ARBA" id="ARBA00037472"/>
    </source>
</evidence>
<reference evidence="12 13" key="1">
    <citation type="journal article" date="2004" name="Nature">
        <title>Genome evolution in yeasts.</title>
        <authorList>
            <consortium name="Genolevures"/>
            <person name="Dujon B."/>
            <person name="Sherman D."/>
            <person name="Fischer G."/>
            <person name="Durrens P."/>
            <person name="Casaregola S."/>
            <person name="Lafontaine I."/>
            <person name="de Montigny J."/>
            <person name="Marck C."/>
            <person name="Neuveglise C."/>
            <person name="Talla E."/>
            <person name="Goffard N."/>
            <person name="Frangeul L."/>
            <person name="Aigle M."/>
            <person name="Anthouard V."/>
            <person name="Babour A."/>
            <person name="Barbe V."/>
            <person name="Barnay S."/>
            <person name="Blanchin S."/>
            <person name="Beckerich J.M."/>
            <person name="Beyne E."/>
            <person name="Bleykasten C."/>
            <person name="Boisrame A."/>
            <person name="Boyer J."/>
            <person name="Cattolico L."/>
            <person name="Confanioleri F."/>
            <person name="de Daruvar A."/>
            <person name="Despons L."/>
            <person name="Fabre E."/>
            <person name="Fairhead C."/>
            <person name="Ferry-Dumazet H."/>
            <person name="Groppi A."/>
            <person name="Hantraye F."/>
            <person name="Hennequin C."/>
            <person name="Jauniaux N."/>
            <person name="Joyet P."/>
            <person name="Kachouri R."/>
            <person name="Kerrest A."/>
            <person name="Koszul R."/>
            <person name="Lemaire M."/>
            <person name="Lesur I."/>
            <person name="Ma L."/>
            <person name="Muller H."/>
            <person name="Nicaud J.M."/>
            <person name="Nikolski M."/>
            <person name="Oztas S."/>
            <person name="Ozier-Kalogeropoulos O."/>
            <person name="Pellenz S."/>
            <person name="Potier S."/>
            <person name="Richard G.F."/>
            <person name="Straub M.L."/>
            <person name="Suleau A."/>
            <person name="Swennene D."/>
            <person name="Tekaia F."/>
            <person name="Wesolowski-Louvel M."/>
            <person name="Westhof E."/>
            <person name="Wirth B."/>
            <person name="Zeniou-Meyer M."/>
            <person name="Zivanovic I."/>
            <person name="Bolotin-Fukuhara M."/>
            <person name="Thierry A."/>
            <person name="Bouchier C."/>
            <person name="Caudron B."/>
            <person name="Scarpelli C."/>
            <person name="Gaillardin C."/>
            <person name="Weissenbach J."/>
            <person name="Wincker P."/>
            <person name="Souciet J.L."/>
        </authorList>
    </citation>
    <scope>NUCLEOTIDE SEQUENCE [LARGE SCALE GENOMIC DNA]</scope>
    <source>
        <strain evidence="13">ATCC 8585 / CBS 2359 / DSM 70799 / NBRC 1267 / NRRL Y-1140 / WM37</strain>
    </source>
</reference>
<evidence type="ECO:0000256" key="10">
    <source>
        <dbReference type="SAM" id="MobiDB-lite"/>
    </source>
</evidence>
<gene>
    <name evidence="12" type="ORF">KLLA0_F16082g</name>
</gene>
<dbReference type="Proteomes" id="UP000000598">
    <property type="component" value="Chromosome F"/>
</dbReference>
<evidence type="ECO:0000256" key="9">
    <source>
        <dbReference type="ARBA" id="ARBA00041117"/>
    </source>
</evidence>
<organism evidence="12 13">
    <name type="scientific">Kluyveromyces lactis (strain ATCC 8585 / CBS 2359 / DSM 70799 / NBRC 1267 / NRRL Y-1140 / WM37)</name>
    <name type="common">Yeast</name>
    <name type="synonym">Candida sphaerica</name>
    <dbReference type="NCBI Taxonomy" id="284590"/>
    <lineage>
        <taxon>Eukaryota</taxon>
        <taxon>Fungi</taxon>
        <taxon>Dikarya</taxon>
        <taxon>Ascomycota</taxon>
        <taxon>Saccharomycotina</taxon>
        <taxon>Saccharomycetes</taxon>
        <taxon>Saccharomycetales</taxon>
        <taxon>Saccharomycetaceae</taxon>
        <taxon>Kluyveromyces</taxon>
    </lineage>
</organism>
<feature type="transmembrane region" description="Helical" evidence="11">
    <location>
        <begin position="63"/>
        <end position="85"/>
    </location>
</feature>
<comment type="subcellular location">
    <subcellularLocation>
        <location evidence="1">Cell membrane</location>
        <topology evidence="1">Multi-pass membrane protein</topology>
    </subcellularLocation>
</comment>
<evidence type="ECO:0000256" key="11">
    <source>
        <dbReference type="SAM" id="Phobius"/>
    </source>
</evidence>
<evidence type="ECO:0000313" key="13">
    <source>
        <dbReference type="Proteomes" id="UP000000598"/>
    </source>
</evidence>
<dbReference type="AlphaFoldDB" id="Q6CJT5"/>
<dbReference type="InterPro" id="IPR007568">
    <property type="entry name" value="RTA1"/>
</dbReference>
<sequence>MSSTIASIGTAVVSALPTATINPDDVNYYSGTMPNLRFNCTMAAIFGVLVFCHAFIGAFTKQWWFFVCFICACVLETIGYVGRALSHQDGGPQADYFIMQIVCLTIAPVFTMAGIYYQLAKLIEIYGQRYALLPTPMSYSYIFIVCDIVSLVIQAVGGGTSASAVRELKSTDTGDNIFVAGLAVQVASMTIFLGLWFHFLYEVYIKTRAEYLGISHWKWFQLFKVSRFDVDHLFREKYAMVREGHRWTFHYFNLALTAAVLFVYVRCIYRVAELAQGWNGFLISHEWYFIILDALMMSLATVVLTVFHPGFAFMGRSIEIPVTGSKKNQGENDNESKASLPESNTETNDVKGPVSDEKAGVLPGIFRRKK</sequence>
<evidence type="ECO:0000256" key="4">
    <source>
        <dbReference type="ARBA" id="ARBA00022692"/>
    </source>
</evidence>
<comment type="similarity">
    <text evidence="2">Belongs to the lipid-translocating exporter (LTE) (TC 9.A.26.1) family.</text>
</comment>
<evidence type="ECO:0000256" key="3">
    <source>
        <dbReference type="ARBA" id="ARBA00022475"/>
    </source>
</evidence>
<protein>
    <recommendedName>
        <fullName evidence="9">Sphingoid long-chain base transporter RSB1</fullName>
    </recommendedName>
</protein>
<keyword evidence="7 11" id="KW-0472">Membrane</keyword>
<dbReference type="GO" id="GO:0000324">
    <property type="term" value="C:fungal-type vacuole"/>
    <property type="evidence" value="ECO:0007669"/>
    <property type="project" value="TreeGrafter"/>
</dbReference>
<evidence type="ECO:0000256" key="6">
    <source>
        <dbReference type="ARBA" id="ARBA00023055"/>
    </source>
</evidence>
<keyword evidence="5 11" id="KW-1133">Transmembrane helix</keyword>
<dbReference type="PANTHER" id="PTHR31465:SF9">
    <property type="entry name" value="SPHINGOID LONG-CHAIN BASE TRANSPORTER RSB1"/>
    <property type="match status" value="1"/>
</dbReference>
<evidence type="ECO:0000256" key="5">
    <source>
        <dbReference type="ARBA" id="ARBA00022989"/>
    </source>
</evidence>
<dbReference type="HOGENOM" id="CLU_033465_6_3_1"/>
<dbReference type="KEGG" id="kla:KLLA0_F16082g"/>
<keyword evidence="4 11" id="KW-0812">Transmembrane</keyword>
<dbReference type="PaxDb" id="284590-Q6CJT5"/>
<dbReference type="PANTHER" id="PTHR31465">
    <property type="entry name" value="PROTEIN RTA1-RELATED"/>
    <property type="match status" value="1"/>
</dbReference>
<feature type="transmembrane region" description="Helical" evidence="11">
    <location>
        <begin position="36"/>
        <end position="56"/>
    </location>
</feature>
<dbReference type="InParanoid" id="Q6CJT5"/>
<evidence type="ECO:0000313" key="12">
    <source>
        <dbReference type="EMBL" id="CAG98512.1"/>
    </source>
</evidence>
<feature type="transmembrane region" description="Helical" evidence="11">
    <location>
        <begin position="97"/>
        <end position="117"/>
    </location>
</feature>
<proteinExistence type="inferred from homology"/>
<keyword evidence="13" id="KW-1185">Reference proteome</keyword>
<accession>Q6CJT5</accession>